<dbReference type="PROSITE" id="PS01124">
    <property type="entry name" value="HTH_ARAC_FAMILY_2"/>
    <property type="match status" value="1"/>
</dbReference>
<dbReference type="Gene3D" id="1.10.10.60">
    <property type="entry name" value="Homeodomain-like"/>
    <property type="match status" value="1"/>
</dbReference>
<evidence type="ECO:0000313" key="5">
    <source>
        <dbReference type="EMBL" id="MET4634880.1"/>
    </source>
</evidence>
<name>A0ABV2R0T2_9HYPH</name>
<evidence type="ECO:0000259" key="4">
    <source>
        <dbReference type="PROSITE" id="PS01124"/>
    </source>
</evidence>
<dbReference type="PANTHER" id="PTHR46796">
    <property type="entry name" value="HTH-TYPE TRANSCRIPTIONAL ACTIVATOR RHAS-RELATED"/>
    <property type="match status" value="1"/>
</dbReference>
<organism evidence="5 6">
    <name type="scientific">Kaistia defluvii</name>
    <dbReference type="NCBI Taxonomy" id="410841"/>
    <lineage>
        <taxon>Bacteria</taxon>
        <taxon>Pseudomonadati</taxon>
        <taxon>Pseudomonadota</taxon>
        <taxon>Alphaproteobacteria</taxon>
        <taxon>Hyphomicrobiales</taxon>
        <taxon>Kaistiaceae</taxon>
        <taxon>Kaistia</taxon>
    </lineage>
</organism>
<dbReference type="InterPro" id="IPR018062">
    <property type="entry name" value="HTH_AraC-typ_CS"/>
</dbReference>
<keyword evidence="3" id="KW-0804">Transcription</keyword>
<keyword evidence="2" id="KW-0238">DNA-binding</keyword>
<comment type="caution">
    <text evidence="5">The sequence shown here is derived from an EMBL/GenBank/DDBJ whole genome shotgun (WGS) entry which is preliminary data.</text>
</comment>
<dbReference type="InterPro" id="IPR050204">
    <property type="entry name" value="AraC_XylS_family_regulators"/>
</dbReference>
<dbReference type="SUPFAM" id="SSF46689">
    <property type="entry name" value="Homeodomain-like"/>
    <property type="match status" value="1"/>
</dbReference>
<gene>
    <name evidence="5" type="ORF">ABIE08_002826</name>
</gene>
<evidence type="ECO:0000256" key="2">
    <source>
        <dbReference type="ARBA" id="ARBA00023125"/>
    </source>
</evidence>
<dbReference type="Pfam" id="PF12833">
    <property type="entry name" value="HTH_18"/>
    <property type="match status" value="1"/>
</dbReference>
<dbReference type="Proteomes" id="UP001549321">
    <property type="component" value="Unassembled WGS sequence"/>
</dbReference>
<protein>
    <submittedName>
        <fullName evidence="5">AraC-like DNA-binding protein</fullName>
    </submittedName>
</protein>
<dbReference type="PRINTS" id="PR00032">
    <property type="entry name" value="HTHARAC"/>
</dbReference>
<sequence>MKNVPEPQSAVPVEAPVTRIEPIDFSTRSVPVRNQFEAWRSLMSPVIDLDLAGDRDGGFDAEQRVWDVGGFALTRARLPADGQTRVWQHVRKNPLDHWCFVLVNDGTGPSLPGSPAEPRQLFFRSLGRPFDGAAKDTSVLTLYAPRELFGGNLGGIDHAIDTVADRGIGALLADYFLSLEKRLPDVAVEDLPNVVEATRAMIAACVRPSLDRIEIAQDAIVATLMERARVIVGQNLRSVTFGPDKLGQALGVSRSRLYRMFEPFGGVARYVHRQRLLAAHAALSDPANKTPIIQIAEGLGFSDASGFSRAFKQEFGHSPSEARLAAAVGAPIASAIRRMSGVGDVSTDFGELLRRLRA</sequence>
<dbReference type="InterPro" id="IPR018060">
    <property type="entry name" value="HTH_AraC"/>
</dbReference>
<dbReference type="SMART" id="SM00342">
    <property type="entry name" value="HTH_ARAC"/>
    <property type="match status" value="1"/>
</dbReference>
<feature type="domain" description="HTH araC/xylS-type" evidence="4">
    <location>
        <begin position="226"/>
        <end position="325"/>
    </location>
</feature>
<proteinExistence type="predicted"/>
<dbReference type="PANTHER" id="PTHR46796:SF6">
    <property type="entry name" value="ARAC SUBFAMILY"/>
    <property type="match status" value="1"/>
</dbReference>
<evidence type="ECO:0000256" key="1">
    <source>
        <dbReference type="ARBA" id="ARBA00023015"/>
    </source>
</evidence>
<evidence type="ECO:0000256" key="3">
    <source>
        <dbReference type="ARBA" id="ARBA00023163"/>
    </source>
</evidence>
<dbReference type="InterPro" id="IPR020449">
    <property type="entry name" value="Tscrpt_reg_AraC-type_HTH"/>
</dbReference>
<keyword evidence="1" id="KW-0805">Transcription regulation</keyword>
<dbReference type="PROSITE" id="PS00041">
    <property type="entry name" value="HTH_ARAC_FAMILY_1"/>
    <property type="match status" value="1"/>
</dbReference>
<evidence type="ECO:0000313" key="6">
    <source>
        <dbReference type="Proteomes" id="UP001549321"/>
    </source>
</evidence>
<dbReference type="RefSeq" id="WP_354551956.1">
    <property type="nucleotide sequence ID" value="NZ_JBEPSM010000002.1"/>
</dbReference>
<accession>A0ABV2R0T2</accession>
<dbReference type="EMBL" id="JBEPSM010000002">
    <property type="protein sequence ID" value="MET4634880.1"/>
    <property type="molecule type" value="Genomic_DNA"/>
</dbReference>
<keyword evidence="6" id="KW-1185">Reference proteome</keyword>
<reference evidence="5 6" key="1">
    <citation type="submission" date="2024-06" db="EMBL/GenBank/DDBJ databases">
        <title>Sorghum-associated microbial communities from plants grown in Nebraska, USA.</title>
        <authorList>
            <person name="Schachtman D."/>
        </authorList>
    </citation>
    <scope>NUCLEOTIDE SEQUENCE [LARGE SCALE GENOMIC DNA]</scope>
    <source>
        <strain evidence="5 6">3207</strain>
    </source>
</reference>
<dbReference type="InterPro" id="IPR009057">
    <property type="entry name" value="Homeodomain-like_sf"/>
</dbReference>